<evidence type="ECO:0000313" key="2">
    <source>
        <dbReference type="EMBL" id="KAF4350274.1"/>
    </source>
</evidence>
<keyword evidence="5" id="KW-1185">Reference proteome</keyword>
<dbReference type="Proteomes" id="UP000583929">
    <property type="component" value="Unassembled WGS sequence"/>
</dbReference>
<sequence length="330" mass="37027">MENEEENVDAEVQKWIEFIENEEKKRRKTQQSASTTVWGTLSFPSLFPAAVLAFFDFEALQLNFLRIFSNNFPQLSSPVSALKVKMGSEACENLIENIVDLSTSSFGKMNEVSVVESQKDVEPPALPAVSEDTRSLGSITSDSDRENVDSPIACSSPPSTKNKITTRPCFDLDTDQNWESSVIDGYDDPVTPKSHLFNAFRPCPEDLVLAPRCRKFVNRSENLCVRKLSFDSSNDVSEEKCEEANAFFISDEEIINVVYENLLETIVSMQVEDVLARSSSFEWDSNDCKTPPSTLRVNEIADTCPKAPMRPPANSRKIGLALRRRLQFSP</sequence>
<evidence type="ECO:0000256" key="1">
    <source>
        <dbReference type="SAM" id="MobiDB-lite"/>
    </source>
</evidence>
<proteinExistence type="predicted"/>
<feature type="region of interest" description="Disordered" evidence="1">
    <location>
        <begin position="120"/>
        <end position="160"/>
    </location>
</feature>
<dbReference type="AlphaFoldDB" id="A0A7J6HD17"/>
<dbReference type="InterPro" id="IPR038971">
    <property type="entry name" value="SMR11/SMR16"/>
</dbReference>
<organism evidence="3 5">
    <name type="scientific">Cannabis sativa</name>
    <name type="common">Hemp</name>
    <name type="synonym">Marijuana</name>
    <dbReference type="NCBI Taxonomy" id="3483"/>
    <lineage>
        <taxon>Eukaryota</taxon>
        <taxon>Viridiplantae</taxon>
        <taxon>Streptophyta</taxon>
        <taxon>Embryophyta</taxon>
        <taxon>Tracheophyta</taxon>
        <taxon>Spermatophyta</taxon>
        <taxon>Magnoliopsida</taxon>
        <taxon>eudicotyledons</taxon>
        <taxon>Gunneridae</taxon>
        <taxon>Pentapetalae</taxon>
        <taxon>rosids</taxon>
        <taxon>fabids</taxon>
        <taxon>Rosales</taxon>
        <taxon>Cannabaceae</taxon>
        <taxon>Cannabis</taxon>
    </lineage>
</organism>
<evidence type="ECO:0000313" key="5">
    <source>
        <dbReference type="Proteomes" id="UP000583929"/>
    </source>
</evidence>
<dbReference type="PANTHER" id="PTHR36310:SF1">
    <property type="entry name" value="CYCLIN-DEPENDENT PROTEIN KINASE INHIBITOR SMR11"/>
    <property type="match status" value="1"/>
</dbReference>
<gene>
    <name evidence="2" type="ORF">F8388_017658</name>
    <name evidence="3" type="ORF">G4B88_001981</name>
</gene>
<comment type="caution">
    <text evidence="3">The sequence shown here is derived from an EMBL/GenBank/DDBJ whole genome shotgun (WGS) entry which is preliminary data.</text>
</comment>
<evidence type="ECO:0000313" key="3">
    <source>
        <dbReference type="EMBL" id="KAF4393247.1"/>
    </source>
</evidence>
<dbReference type="EMBL" id="JAATIQ010000049">
    <property type="protein sequence ID" value="KAF4393247.1"/>
    <property type="molecule type" value="Genomic_DNA"/>
</dbReference>
<reference evidence="4 5" key="1">
    <citation type="journal article" date="2020" name="bioRxiv">
        <title>Sequence and annotation of 42 cannabis genomes reveals extensive copy number variation in cannabinoid synthesis and pathogen resistance genes.</title>
        <authorList>
            <person name="Mckernan K.J."/>
            <person name="Helbert Y."/>
            <person name="Kane L.T."/>
            <person name="Ebling H."/>
            <person name="Zhang L."/>
            <person name="Liu B."/>
            <person name="Eaton Z."/>
            <person name="Mclaughlin S."/>
            <person name="Kingan S."/>
            <person name="Baybayan P."/>
            <person name="Concepcion G."/>
            <person name="Jordan M."/>
            <person name="Riva A."/>
            <person name="Barbazuk W."/>
            <person name="Harkins T."/>
        </authorList>
    </citation>
    <scope>NUCLEOTIDE SEQUENCE [LARGE SCALE GENOMIC DNA]</scope>
    <source>
        <strain evidence="4 5">cv. Jamaican Lion 4</strain>
        <strain evidence="3">Father</strain>
        <strain evidence="2">Mother</strain>
        <tissue evidence="3">Leaf</tissue>
    </source>
</reference>
<dbReference type="PANTHER" id="PTHR36310">
    <property type="entry name" value="CYCLIN-DEPENDENT PROTEIN KINASE INHIBITOR SMR11"/>
    <property type="match status" value="1"/>
</dbReference>
<name>A0A7J6HD17_CANSA</name>
<protein>
    <submittedName>
        <fullName evidence="3">Uncharacterized protein</fullName>
    </submittedName>
</protein>
<dbReference type="EMBL" id="JAATIP010000371">
    <property type="protein sequence ID" value="KAF4350274.1"/>
    <property type="molecule type" value="Genomic_DNA"/>
</dbReference>
<dbReference type="Proteomes" id="UP000525078">
    <property type="component" value="Unassembled WGS sequence"/>
</dbReference>
<accession>A0A7J6HD17</accession>
<evidence type="ECO:0000313" key="4">
    <source>
        <dbReference type="Proteomes" id="UP000525078"/>
    </source>
</evidence>